<dbReference type="NCBIfam" id="TIGR02613">
    <property type="entry name" value="mob_myst_B"/>
    <property type="match status" value="1"/>
</dbReference>
<evidence type="ECO:0000259" key="2">
    <source>
        <dbReference type="PROSITE" id="PS51459"/>
    </source>
</evidence>
<reference evidence="3" key="1">
    <citation type="submission" date="2016-01" db="EMBL/GenBank/DDBJ databases">
        <authorList>
            <person name="Peeters C."/>
        </authorList>
    </citation>
    <scope>NUCLEOTIDE SEQUENCE [LARGE SCALE GENOMIC DNA]</scope>
    <source>
        <strain evidence="3">LMG 29323</strain>
    </source>
</reference>
<organism evidence="3 4">
    <name type="scientific">Caballeronia pedi</name>
    <dbReference type="NCBI Taxonomy" id="1777141"/>
    <lineage>
        <taxon>Bacteria</taxon>
        <taxon>Pseudomonadati</taxon>
        <taxon>Pseudomonadota</taxon>
        <taxon>Betaproteobacteria</taxon>
        <taxon>Burkholderiales</taxon>
        <taxon>Burkholderiaceae</taxon>
        <taxon>Caballeronia</taxon>
    </lineage>
</organism>
<comment type="caution">
    <text evidence="3">The sequence shown here is derived from an EMBL/GenBank/DDBJ whole genome shotgun (WGS) entry which is preliminary data.</text>
</comment>
<dbReference type="InterPro" id="IPR003812">
    <property type="entry name" value="Fido"/>
</dbReference>
<dbReference type="InterPro" id="IPR040198">
    <property type="entry name" value="Fido_containing"/>
</dbReference>
<dbReference type="InterPro" id="IPR013436">
    <property type="entry name" value="Mobile_mystery_prot_B"/>
</dbReference>
<dbReference type="SUPFAM" id="SSF140931">
    <property type="entry name" value="Fic-like"/>
    <property type="match status" value="1"/>
</dbReference>
<proteinExistence type="predicted"/>
<gene>
    <name evidence="3" type="ORF">AWB80_07270</name>
</gene>
<protein>
    <submittedName>
        <fullName evidence="3">Fic/DOC family protein</fullName>
    </submittedName>
</protein>
<accession>A0A158DQK9</accession>
<dbReference type="RefSeq" id="WP_087131869.1">
    <property type="nucleotide sequence ID" value="NZ_FCOE02000045.1"/>
</dbReference>
<evidence type="ECO:0000313" key="3">
    <source>
        <dbReference type="EMBL" id="SAK96902.1"/>
    </source>
</evidence>
<keyword evidence="4" id="KW-1185">Reference proteome</keyword>
<dbReference type="Pfam" id="PF02661">
    <property type="entry name" value="Fic"/>
    <property type="match status" value="1"/>
</dbReference>
<dbReference type="PROSITE" id="PS51459">
    <property type="entry name" value="FIDO"/>
    <property type="match status" value="1"/>
</dbReference>
<dbReference type="PANTHER" id="PTHR13504">
    <property type="entry name" value="FIDO DOMAIN-CONTAINING PROTEIN DDB_G0283145"/>
    <property type="match status" value="1"/>
</dbReference>
<dbReference type="Proteomes" id="UP000054911">
    <property type="component" value="Unassembled WGS sequence"/>
</dbReference>
<feature type="active site" evidence="1">
    <location>
        <position position="131"/>
    </location>
</feature>
<name>A0A158DQK9_9BURK</name>
<dbReference type="STRING" id="1777141.AWB80_07270"/>
<dbReference type="OrthoDB" id="9813719at2"/>
<feature type="domain" description="Fido" evidence="2">
    <location>
        <begin position="57"/>
        <end position="196"/>
    </location>
</feature>
<dbReference type="PANTHER" id="PTHR13504:SF39">
    <property type="entry name" value="CELL FILAMENTATION PROTEIN"/>
    <property type="match status" value="1"/>
</dbReference>
<sequence length="198" mass="22476">MAIDLDEQDGQTPLDPDELAGLIPTHLVTKGDLNDWEQENILQAVQWARRQRKVDVLSEGFCRSLHKKMFDQTWSWAGAFRKSDKNIGCDWTQVSVKLKNLFDNTLWWVDNGTFPPDEIAARFHRDLVWIHPFANGNGRHSRMMADALLRSMKQEPFSWGGGGTLVKADNARSDYLTALRAADKGDYGLLLIFARSTA</sequence>
<dbReference type="AlphaFoldDB" id="A0A158DQK9"/>
<dbReference type="EMBL" id="FCOE02000045">
    <property type="protein sequence ID" value="SAK96902.1"/>
    <property type="molecule type" value="Genomic_DNA"/>
</dbReference>
<evidence type="ECO:0000313" key="4">
    <source>
        <dbReference type="Proteomes" id="UP000054911"/>
    </source>
</evidence>
<evidence type="ECO:0000256" key="1">
    <source>
        <dbReference type="PIRSR" id="PIRSR640198-1"/>
    </source>
</evidence>
<dbReference type="Gene3D" id="1.10.3290.10">
    <property type="entry name" value="Fido-like domain"/>
    <property type="match status" value="1"/>
</dbReference>
<dbReference type="InterPro" id="IPR036597">
    <property type="entry name" value="Fido-like_dom_sf"/>
</dbReference>